<keyword evidence="3" id="KW-0050">Antiport</keyword>
<feature type="domain" description="RCK N-terminal" evidence="11">
    <location>
        <begin position="414"/>
        <end position="531"/>
    </location>
</feature>
<feature type="transmembrane region" description="Helical" evidence="10">
    <location>
        <begin position="237"/>
        <end position="264"/>
    </location>
</feature>
<dbReference type="Proteomes" id="UP001138540">
    <property type="component" value="Unassembled WGS sequence"/>
</dbReference>
<sequence>MIHGPFGSQGYSDALVILGAAGLVIPAFARFRISPVIGFILVGMLVGPYGLGQLIGRYPALSHVTIGSSSAISSFAEFGIVLLLFSIGLELSFKRLWSMRALVFGLGAAELLGSALVIAAGFLLFDSSWYSAIGLGLALALSSTALVLPISGTRSPVGKAAFSMLLFEDLALVPIVFALGAMAPNVGDDGWTNLATVFVQGAVTVVAMFVAGRFLLPRLFAQAARTKSPEVFLAASLLVVMVSSLITVVVGLSPIVGALVAGLLIAETDYHGEVESITEPFKGLALGVFLITVGMGIDPLALMRSWDKVLLAVVAVLAAKTIVTGLLLRLAGARRGMAFETATLMASPSETTLIVLSTAVIAGLISADTAAFWQMVTAIGLTITPILARIGHDTARRIEARASDRASEEPGPESGGAIILGFGRVGRMVADLLRTHDQPYVAVESNIDIVGQARQDGYVVRFGDVARPDTLDRLRIGHARALIITMDDPVLAVRVTRRVRSWAPDLPIIVRARDTDHAAELYRAGASDAVPEALESSLHLAETALVDLGIAVGPVIASVHQKRDDLQKAIKAAAQLEQAPRLRRYRLSESGETGEQA</sequence>
<evidence type="ECO:0000256" key="9">
    <source>
        <dbReference type="ARBA" id="ARBA00023136"/>
    </source>
</evidence>
<proteinExistence type="predicted"/>
<evidence type="ECO:0000256" key="1">
    <source>
        <dbReference type="ARBA" id="ARBA00004141"/>
    </source>
</evidence>
<evidence type="ECO:0000256" key="8">
    <source>
        <dbReference type="ARBA" id="ARBA00023065"/>
    </source>
</evidence>
<dbReference type="InterPro" id="IPR038770">
    <property type="entry name" value="Na+/solute_symporter_sf"/>
</dbReference>
<organism evidence="12 13">
    <name type="scientific">Sphingobium lignivorans</name>
    <dbReference type="NCBI Taxonomy" id="2735886"/>
    <lineage>
        <taxon>Bacteria</taxon>
        <taxon>Pseudomonadati</taxon>
        <taxon>Pseudomonadota</taxon>
        <taxon>Alphaproteobacteria</taxon>
        <taxon>Sphingomonadales</taxon>
        <taxon>Sphingomonadaceae</taxon>
        <taxon>Sphingobium</taxon>
    </lineage>
</organism>
<evidence type="ECO:0000256" key="6">
    <source>
        <dbReference type="ARBA" id="ARBA00022958"/>
    </source>
</evidence>
<comment type="caution">
    <text evidence="12">The sequence shown here is derived from an EMBL/GenBank/DDBJ whole genome shotgun (WGS) entry which is preliminary data.</text>
</comment>
<dbReference type="InterPro" id="IPR006153">
    <property type="entry name" value="Cation/H_exchanger_TM"/>
</dbReference>
<evidence type="ECO:0000313" key="12">
    <source>
        <dbReference type="EMBL" id="MBB5985593.1"/>
    </source>
</evidence>
<protein>
    <submittedName>
        <fullName evidence="12">CPA2 family monovalent cation:H+ antiporter-2</fullName>
    </submittedName>
</protein>
<dbReference type="RefSeq" id="WP_184049517.1">
    <property type="nucleotide sequence ID" value="NZ_JACHKA010000001.1"/>
</dbReference>
<reference evidence="12 13" key="1">
    <citation type="submission" date="2020-08" db="EMBL/GenBank/DDBJ databases">
        <title>Exploring microbial biodiversity for novel pathways involved in the catabolism of aromatic compounds derived from lignin.</title>
        <authorList>
            <person name="Elkins J."/>
        </authorList>
    </citation>
    <scope>NUCLEOTIDE SEQUENCE [LARGE SCALE GENOMIC DNA]</scope>
    <source>
        <strain evidence="12 13">B1D3A</strain>
    </source>
</reference>
<dbReference type="Pfam" id="PF00999">
    <property type="entry name" value="Na_H_Exchanger"/>
    <property type="match status" value="1"/>
</dbReference>
<evidence type="ECO:0000256" key="3">
    <source>
        <dbReference type="ARBA" id="ARBA00022449"/>
    </source>
</evidence>
<keyword evidence="13" id="KW-1185">Reference proteome</keyword>
<keyword evidence="4" id="KW-0633">Potassium transport</keyword>
<feature type="transmembrane region" description="Helical" evidence="10">
    <location>
        <begin position="68"/>
        <end position="89"/>
    </location>
</feature>
<dbReference type="PROSITE" id="PS51201">
    <property type="entry name" value="RCK_N"/>
    <property type="match status" value="1"/>
</dbReference>
<dbReference type="EMBL" id="JACHKA010000001">
    <property type="protein sequence ID" value="MBB5985593.1"/>
    <property type="molecule type" value="Genomic_DNA"/>
</dbReference>
<feature type="transmembrane region" description="Helical" evidence="10">
    <location>
        <begin position="36"/>
        <end position="56"/>
    </location>
</feature>
<dbReference type="Gene3D" id="1.20.1530.20">
    <property type="match status" value="1"/>
</dbReference>
<feature type="transmembrane region" description="Helical" evidence="10">
    <location>
        <begin position="309"/>
        <end position="331"/>
    </location>
</feature>
<feature type="transmembrane region" description="Helical" evidence="10">
    <location>
        <begin position="160"/>
        <end position="182"/>
    </location>
</feature>
<dbReference type="PANTHER" id="PTHR46157:SF4">
    <property type="entry name" value="K(+) EFFLUX ANTIPORTER 3, CHLOROPLASTIC"/>
    <property type="match status" value="1"/>
</dbReference>
<comment type="subcellular location">
    <subcellularLocation>
        <location evidence="1">Membrane</location>
        <topology evidence="1">Multi-pass membrane protein</topology>
    </subcellularLocation>
</comment>
<dbReference type="InterPro" id="IPR003148">
    <property type="entry name" value="RCK_N"/>
</dbReference>
<feature type="transmembrane region" description="Helical" evidence="10">
    <location>
        <begin position="101"/>
        <end position="123"/>
    </location>
</feature>
<dbReference type="SUPFAM" id="SSF51735">
    <property type="entry name" value="NAD(P)-binding Rossmann-fold domains"/>
    <property type="match status" value="1"/>
</dbReference>
<keyword evidence="6" id="KW-0630">Potassium</keyword>
<feature type="transmembrane region" description="Helical" evidence="10">
    <location>
        <begin position="129"/>
        <end position="148"/>
    </location>
</feature>
<feature type="transmembrane region" description="Helical" evidence="10">
    <location>
        <begin position="194"/>
        <end position="216"/>
    </location>
</feature>
<keyword evidence="7 10" id="KW-1133">Transmembrane helix</keyword>
<dbReference type="Pfam" id="PF02254">
    <property type="entry name" value="TrkA_N"/>
    <property type="match status" value="1"/>
</dbReference>
<evidence type="ECO:0000256" key="4">
    <source>
        <dbReference type="ARBA" id="ARBA00022538"/>
    </source>
</evidence>
<name>A0ABR6NE85_9SPHN</name>
<dbReference type="Gene3D" id="3.40.50.720">
    <property type="entry name" value="NAD(P)-binding Rossmann-like Domain"/>
    <property type="match status" value="1"/>
</dbReference>
<evidence type="ECO:0000256" key="10">
    <source>
        <dbReference type="SAM" id="Phobius"/>
    </source>
</evidence>
<evidence type="ECO:0000256" key="7">
    <source>
        <dbReference type="ARBA" id="ARBA00022989"/>
    </source>
</evidence>
<keyword evidence="9 10" id="KW-0472">Membrane</keyword>
<evidence type="ECO:0000256" key="2">
    <source>
        <dbReference type="ARBA" id="ARBA00022448"/>
    </source>
</evidence>
<evidence type="ECO:0000256" key="5">
    <source>
        <dbReference type="ARBA" id="ARBA00022692"/>
    </source>
</evidence>
<gene>
    <name evidence="12" type="ORF">HNP60_001567</name>
</gene>
<keyword evidence="8" id="KW-0406">Ion transport</keyword>
<evidence type="ECO:0000259" key="11">
    <source>
        <dbReference type="PROSITE" id="PS51201"/>
    </source>
</evidence>
<evidence type="ECO:0000313" key="13">
    <source>
        <dbReference type="Proteomes" id="UP001138540"/>
    </source>
</evidence>
<keyword evidence="5 10" id="KW-0812">Transmembrane</keyword>
<dbReference type="PANTHER" id="PTHR46157">
    <property type="entry name" value="K(+) EFFLUX ANTIPORTER 3, CHLOROPLASTIC"/>
    <property type="match status" value="1"/>
</dbReference>
<dbReference type="InterPro" id="IPR036291">
    <property type="entry name" value="NAD(P)-bd_dom_sf"/>
</dbReference>
<feature type="transmembrane region" description="Helical" evidence="10">
    <location>
        <begin position="351"/>
        <end position="373"/>
    </location>
</feature>
<feature type="transmembrane region" description="Helical" evidence="10">
    <location>
        <begin position="12"/>
        <end position="29"/>
    </location>
</feature>
<accession>A0ABR6NE85</accession>
<keyword evidence="2" id="KW-0813">Transport</keyword>